<dbReference type="AlphaFoldDB" id="A0AA88A0J5"/>
<dbReference type="Pfam" id="PF13405">
    <property type="entry name" value="EF-hand_6"/>
    <property type="match status" value="1"/>
</dbReference>
<dbReference type="PROSITE" id="PS00018">
    <property type="entry name" value="EF_HAND_1"/>
    <property type="match status" value="1"/>
</dbReference>
<dbReference type="Proteomes" id="UP001187192">
    <property type="component" value="Unassembled WGS sequence"/>
</dbReference>
<dbReference type="EMBL" id="BTGU01000005">
    <property type="protein sequence ID" value="GMN35191.1"/>
    <property type="molecule type" value="Genomic_DNA"/>
</dbReference>
<comment type="caution">
    <text evidence="3">The sequence shown here is derived from an EMBL/GenBank/DDBJ whole genome shotgun (WGS) entry which is preliminary data.</text>
</comment>
<evidence type="ECO:0000256" key="1">
    <source>
        <dbReference type="ARBA" id="ARBA00022837"/>
    </source>
</evidence>
<dbReference type="InterPro" id="IPR002048">
    <property type="entry name" value="EF_hand_dom"/>
</dbReference>
<gene>
    <name evidence="3" type="ORF">TIFTF001_005138</name>
</gene>
<evidence type="ECO:0000313" key="3">
    <source>
        <dbReference type="EMBL" id="GMN35191.1"/>
    </source>
</evidence>
<dbReference type="InterPro" id="IPR018247">
    <property type="entry name" value="EF_Hand_1_Ca_BS"/>
</dbReference>
<proteinExistence type="predicted"/>
<dbReference type="Pfam" id="PF13202">
    <property type="entry name" value="EF-hand_5"/>
    <property type="match status" value="1"/>
</dbReference>
<dbReference type="GO" id="GO:0005509">
    <property type="term" value="F:calcium ion binding"/>
    <property type="evidence" value="ECO:0007669"/>
    <property type="project" value="InterPro"/>
</dbReference>
<reference evidence="3" key="1">
    <citation type="submission" date="2023-07" db="EMBL/GenBank/DDBJ databases">
        <title>draft genome sequence of fig (Ficus carica).</title>
        <authorList>
            <person name="Takahashi T."/>
            <person name="Nishimura K."/>
        </authorList>
    </citation>
    <scope>NUCLEOTIDE SEQUENCE</scope>
</reference>
<evidence type="ECO:0000259" key="2">
    <source>
        <dbReference type="PROSITE" id="PS50222"/>
    </source>
</evidence>
<sequence>MKGLFRRYDADGDSRLSMEELKNAFSSLGSFAPGWRAIRALCRVDKNSDGFVDEQELDNLVRYAAKRGYTLK</sequence>
<dbReference type="Gene3D" id="1.10.238.10">
    <property type="entry name" value="EF-hand"/>
    <property type="match status" value="1"/>
</dbReference>
<evidence type="ECO:0000313" key="4">
    <source>
        <dbReference type="Proteomes" id="UP001187192"/>
    </source>
</evidence>
<name>A0AA88A0J5_FICCA</name>
<protein>
    <recommendedName>
        <fullName evidence="2">EF-hand domain-containing protein</fullName>
    </recommendedName>
</protein>
<dbReference type="SUPFAM" id="SSF47473">
    <property type="entry name" value="EF-hand"/>
    <property type="match status" value="1"/>
</dbReference>
<organism evidence="3 4">
    <name type="scientific">Ficus carica</name>
    <name type="common">Common fig</name>
    <dbReference type="NCBI Taxonomy" id="3494"/>
    <lineage>
        <taxon>Eukaryota</taxon>
        <taxon>Viridiplantae</taxon>
        <taxon>Streptophyta</taxon>
        <taxon>Embryophyta</taxon>
        <taxon>Tracheophyta</taxon>
        <taxon>Spermatophyta</taxon>
        <taxon>Magnoliopsida</taxon>
        <taxon>eudicotyledons</taxon>
        <taxon>Gunneridae</taxon>
        <taxon>Pentapetalae</taxon>
        <taxon>rosids</taxon>
        <taxon>fabids</taxon>
        <taxon>Rosales</taxon>
        <taxon>Moraceae</taxon>
        <taxon>Ficeae</taxon>
        <taxon>Ficus</taxon>
    </lineage>
</organism>
<dbReference type="PROSITE" id="PS50222">
    <property type="entry name" value="EF_HAND_2"/>
    <property type="match status" value="1"/>
</dbReference>
<keyword evidence="1" id="KW-0106">Calcium</keyword>
<feature type="domain" description="EF-hand" evidence="2">
    <location>
        <begin position="1"/>
        <end position="31"/>
    </location>
</feature>
<accession>A0AA88A0J5</accession>
<keyword evidence="4" id="KW-1185">Reference proteome</keyword>
<dbReference type="InterPro" id="IPR011992">
    <property type="entry name" value="EF-hand-dom_pair"/>
</dbReference>